<sequence length="552" mass="60446">MARGVLGKSRPAPQMQGISKPVLNYTNALPRDDLREISHGVSYSRPMHQVTRVEQRRGLPGGRNPQRKPEAPAPGFDFRITEPPAEVMLASATDHRVDESMIGIALGSPRLLETHNLATKKQQVPPPTLWNTERPLSLQRKSSKWRKIGGLFKAKSAMASNANKPFYQVRTEKEGPLQGSTHSIDYESQQRAGTRAEPIENTEVWPCLVPEQEAIMRQQGPYKREMPGSLLQVEIPTVEMERYSVMFGGLLDNSRPSLLNRRSKTLDNVAIPSREASSPLGAPRRRATSPARPRSPNFTLFPMPPTISKASKILGTQNLPQAPDSLRKAQPPLGEPYHGSASDEDSSNTLTAPIPPKQASHRSQASMTSFLSSTSIGTDDETLLIHKIEPVRTFAGMEPPRWDSLNRKAPALAENLEHTPTKNLTISTRELRTGSASTGSTTSSSLILSPLNSTRTGASVSPVGNKVKPAFPPPPRTYAPGEDPIPTIEVSVARSVSVSKGKKQMLVPVRTRASQFNPNERLVPRQAKTPHVTGGEYGHRPGFSQDVHIEMA</sequence>
<proteinExistence type="predicted"/>
<dbReference type="Proteomes" id="UP001610335">
    <property type="component" value="Unassembled WGS sequence"/>
</dbReference>
<protein>
    <submittedName>
        <fullName evidence="2">Uncharacterized protein</fullName>
    </submittedName>
</protein>
<feature type="region of interest" description="Disordered" evidence="1">
    <location>
        <begin position="1"/>
        <end position="23"/>
    </location>
</feature>
<evidence type="ECO:0000256" key="1">
    <source>
        <dbReference type="SAM" id="MobiDB-lite"/>
    </source>
</evidence>
<keyword evidence="3" id="KW-1185">Reference proteome</keyword>
<comment type="caution">
    <text evidence="2">The sequence shown here is derived from an EMBL/GenBank/DDBJ whole genome shotgun (WGS) entry which is preliminary data.</text>
</comment>
<gene>
    <name evidence="2" type="ORF">BDW59DRAFT_157388</name>
</gene>
<reference evidence="2 3" key="1">
    <citation type="submission" date="2024-07" db="EMBL/GenBank/DDBJ databases">
        <title>Section-level genome sequencing and comparative genomics of Aspergillus sections Usti and Cavernicolus.</title>
        <authorList>
            <consortium name="Lawrence Berkeley National Laboratory"/>
            <person name="Nybo J.L."/>
            <person name="Vesth T.C."/>
            <person name="Theobald S."/>
            <person name="Frisvad J.C."/>
            <person name="Larsen T.O."/>
            <person name="Kjaerboelling I."/>
            <person name="Rothschild-Mancinelli K."/>
            <person name="Lyhne E.K."/>
            <person name="Kogle M.E."/>
            <person name="Barry K."/>
            <person name="Clum A."/>
            <person name="Na H."/>
            <person name="Ledsgaard L."/>
            <person name="Lin J."/>
            <person name="Lipzen A."/>
            <person name="Kuo A."/>
            <person name="Riley R."/>
            <person name="Mondo S."/>
            <person name="LaButti K."/>
            <person name="Haridas S."/>
            <person name="Pangalinan J."/>
            <person name="Salamov A.A."/>
            <person name="Simmons B.A."/>
            <person name="Magnuson J.K."/>
            <person name="Chen J."/>
            <person name="Drula E."/>
            <person name="Henrissat B."/>
            <person name="Wiebenga A."/>
            <person name="Lubbers R.J."/>
            <person name="Gomes A.C."/>
            <person name="Makela M.R."/>
            <person name="Stajich J."/>
            <person name="Grigoriev I.V."/>
            <person name="Mortensen U.H."/>
            <person name="De vries R.P."/>
            <person name="Baker S.E."/>
            <person name="Andersen M.R."/>
        </authorList>
    </citation>
    <scope>NUCLEOTIDE SEQUENCE [LARGE SCALE GENOMIC DNA]</scope>
    <source>
        <strain evidence="2 3">CBS 600.67</strain>
    </source>
</reference>
<evidence type="ECO:0000313" key="3">
    <source>
        <dbReference type="Proteomes" id="UP001610335"/>
    </source>
</evidence>
<feature type="compositionally biased region" description="Low complexity" evidence="1">
    <location>
        <begin position="433"/>
        <end position="454"/>
    </location>
</feature>
<feature type="region of interest" description="Disordered" evidence="1">
    <location>
        <begin position="39"/>
        <end position="77"/>
    </location>
</feature>
<feature type="region of interest" description="Disordered" evidence="1">
    <location>
        <begin position="269"/>
        <end position="306"/>
    </location>
</feature>
<dbReference type="EMBL" id="JBFXLS010000006">
    <property type="protein sequence ID" value="KAL2832565.1"/>
    <property type="molecule type" value="Genomic_DNA"/>
</dbReference>
<accession>A0ABR4IXW9</accession>
<feature type="compositionally biased region" description="Polar residues" evidence="1">
    <location>
        <begin position="361"/>
        <end position="373"/>
    </location>
</feature>
<evidence type="ECO:0000313" key="2">
    <source>
        <dbReference type="EMBL" id="KAL2832565.1"/>
    </source>
</evidence>
<name>A0ABR4IXW9_9EURO</name>
<organism evidence="2 3">
    <name type="scientific">Aspergillus cavernicola</name>
    <dbReference type="NCBI Taxonomy" id="176166"/>
    <lineage>
        <taxon>Eukaryota</taxon>
        <taxon>Fungi</taxon>
        <taxon>Dikarya</taxon>
        <taxon>Ascomycota</taxon>
        <taxon>Pezizomycotina</taxon>
        <taxon>Eurotiomycetes</taxon>
        <taxon>Eurotiomycetidae</taxon>
        <taxon>Eurotiales</taxon>
        <taxon>Aspergillaceae</taxon>
        <taxon>Aspergillus</taxon>
        <taxon>Aspergillus subgen. Nidulantes</taxon>
    </lineage>
</organism>
<feature type="region of interest" description="Disordered" evidence="1">
    <location>
        <begin position="428"/>
        <end position="472"/>
    </location>
</feature>
<feature type="region of interest" description="Disordered" evidence="1">
    <location>
        <begin position="318"/>
        <end position="373"/>
    </location>
</feature>